<sequence length="318" mass="36678">MKNLFKAEFAIGLFLLVSLSLFSCVEKTKASNKEMALNTEEALEKIESPKKKVSEDFKKYWYAGNAEITSYKLEQARYGEIRDGHSVLIYVTEPFLAEKQVKADRNNPDNIPVLKLNSTKKYLTGIYPYSVMSSTFYPVHDNQHAVKTSLSMQEWCGHMYSQINNREQFEFMSHSYFENEADQNLTLEKEFLENEIWTKIRINPDDLPVGNLKMIPSLEYARLRHVELKAYNVKAELSTKDGISSYTLVYPDLERSLNINFTAEFPYPIESWSEDFKSGFGPKAKIMTTKATRLKSLKTAYWGQNGNEDIILRDSLGL</sequence>
<evidence type="ECO:0000313" key="2">
    <source>
        <dbReference type="Proteomes" id="UP000245762"/>
    </source>
</evidence>
<dbReference type="OrthoDB" id="5496093at2"/>
<organism evidence="1 2">
    <name type="scientific">Flagellimonas aquimarina</name>
    <dbReference type="NCBI Taxonomy" id="2201895"/>
    <lineage>
        <taxon>Bacteria</taxon>
        <taxon>Pseudomonadati</taxon>
        <taxon>Bacteroidota</taxon>
        <taxon>Flavobacteriia</taxon>
        <taxon>Flavobacteriales</taxon>
        <taxon>Flavobacteriaceae</taxon>
        <taxon>Flagellimonas</taxon>
    </lineage>
</organism>
<name>A0A316L4B4_9FLAO</name>
<keyword evidence="2" id="KW-1185">Reference proteome</keyword>
<comment type="caution">
    <text evidence="1">The sequence shown here is derived from an EMBL/GenBank/DDBJ whole genome shotgun (WGS) entry which is preliminary data.</text>
</comment>
<dbReference type="EMBL" id="QGEG01000002">
    <property type="protein sequence ID" value="PWL39103.1"/>
    <property type="molecule type" value="Genomic_DNA"/>
</dbReference>
<reference evidence="1 2" key="1">
    <citation type="submission" date="2018-05" db="EMBL/GenBank/DDBJ databases">
        <title>Complete genome sequence of Flagellimonas aquimarina ECD12 isolated from seaweed Ecklonia cava.</title>
        <authorList>
            <person name="Choi S."/>
            <person name="Seong C."/>
        </authorList>
    </citation>
    <scope>NUCLEOTIDE SEQUENCE [LARGE SCALE GENOMIC DNA]</scope>
    <source>
        <strain evidence="1 2">ECD12</strain>
    </source>
</reference>
<evidence type="ECO:0000313" key="1">
    <source>
        <dbReference type="EMBL" id="PWL39103.1"/>
    </source>
</evidence>
<accession>A0A316L4B4</accession>
<dbReference type="PROSITE" id="PS51257">
    <property type="entry name" value="PROKAR_LIPOPROTEIN"/>
    <property type="match status" value="1"/>
</dbReference>
<dbReference type="RefSeq" id="WP_109663530.1">
    <property type="nucleotide sequence ID" value="NZ_QGEG01000002.1"/>
</dbReference>
<protein>
    <submittedName>
        <fullName evidence="1">Septum formation inhibitor Maf</fullName>
    </submittedName>
</protein>
<gene>
    <name evidence="1" type="ORF">DKG77_12855</name>
</gene>
<dbReference type="Proteomes" id="UP000245762">
    <property type="component" value="Unassembled WGS sequence"/>
</dbReference>
<dbReference type="AlphaFoldDB" id="A0A316L4B4"/>
<proteinExistence type="predicted"/>